<protein>
    <submittedName>
        <fullName evidence="1">Uncharacterized protein</fullName>
    </submittedName>
</protein>
<accession>A0A397NTL7</accession>
<dbReference type="EMBL" id="QXDC01000005">
    <property type="protein sequence ID" value="RIA36761.1"/>
    <property type="molecule type" value="Genomic_DNA"/>
</dbReference>
<dbReference type="Proteomes" id="UP000266568">
    <property type="component" value="Unassembled WGS sequence"/>
</dbReference>
<sequence>MRSTDAHTWLFSADSVMDHAVFGLPRVYVVANVLQLFRCSFGKHQRDRRAAWFDGSVWRSSCVGCKRPMYREFDGWHLSDGEPPPGIAHDHHR</sequence>
<comment type="caution">
    <text evidence="1">The sequence shown here is derived from an EMBL/GenBank/DDBJ whole genome shotgun (WGS) entry which is preliminary data.</text>
</comment>
<keyword evidence="2" id="KW-1185">Reference proteome</keyword>
<dbReference type="AlphaFoldDB" id="A0A397NTL7"/>
<proteinExistence type="predicted"/>
<gene>
    <name evidence="1" type="ORF">DFR49_4049</name>
</gene>
<dbReference type="RefSeq" id="WP_119037466.1">
    <property type="nucleotide sequence ID" value="NZ_QXDC01000005.1"/>
</dbReference>
<organism evidence="1 2">
    <name type="scientific">Hephaestia caeni</name>
    <dbReference type="NCBI Taxonomy" id="645617"/>
    <lineage>
        <taxon>Bacteria</taxon>
        <taxon>Pseudomonadati</taxon>
        <taxon>Pseudomonadota</taxon>
        <taxon>Alphaproteobacteria</taxon>
        <taxon>Sphingomonadales</taxon>
        <taxon>Sphingomonadaceae</taxon>
        <taxon>Hephaestia</taxon>
    </lineage>
</organism>
<evidence type="ECO:0000313" key="1">
    <source>
        <dbReference type="EMBL" id="RIA36761.1"/>
    </source>
</evidence>
<evidence type="ECO:0000313" key="2">
    <source>
        <dbReference type="Proteomes" id="UP000266568"/>
    </source>
</evidence>
<dbReference type="OrthoDB" id="7428895at2"/>
<reference evidence="1 2" key="1">
    <citation type="submission" date="2018-08" db="EMBL/GenBank/DDBJ databases">
        <title>Genomic Encyclopedia of Type Strains, Phase IV (KMG-IV): sequencing the most valuable type-strain genomes for metagenomic binning, comparative biology and taxonomic classification.</title>
        <authorList>
            <person name="Goeker M."/>
        </authorList>
    </citation>
    <scope>NUCLEOTIDE SEQUENCE [LARGE SCALE GENOMIC DNA]</scope>
    <source>
        <strain evidence="1 2">DSM 25527</strain>
    </source>
</reference>
<name>A0A397NTL7_9SPHN</name>